<dbReference type="GO" id="GO:0034220">
    <property type="term" value="P:monoatomic ion transmembrane transport"/>
    <property type="evidence" value="ECO:0007669"/>
    <property type="project" value="UniProtKB-KW"/>
</dbReference>
<evidence type="ECO:0000313" key="2">
    <source>
        <dbReference type="Proteomes" id="UP001642464"/>
    </source>
</evidence>
<evidence type="ECO:0000313" key="1">
    <source>
        <dbReference type="EMBL" id="CAK9113017.1"/>
    </source>
</evidence>
<sequence length="341" mass="37988">MEPIAINVMLPSGEQVAQLMVSPEKPMMQMKTQIAGLEGTPVANQVLLFEDRPVDDSETLRSLHVSKEATFLLLRRAPLLSGAINREELEHLLEEKSLRWPEDNLALEQAIVAYSDSLQYLPSDILTISDEVTEGLIASGSAHEKAELISNRQPEQWQDIAQQTGKARQMAFSRALKAELERIQAALPLRRTPPANSGARLRPLRPESPSEEQVEAPTAQPEEQPQAHLQLPAPQALQAQTRAQPVEAAELAQPARASYYMQPLSPAEHAEPGLDEVSLKHIDVEKDEGRFAHNPWMGVSCLQEIRVERMKLSSSHFLLVQLRQAWNCNLASSVGIYMYLP</sequence>
<dbReference type="PROSITE" id="PS50053">
    <property type="entry name" value="UBIQUITIN_2"/>
    <property type="match status" value="1"/>
</dbReference>
<dbReference type="Gene3D" id="3.10.20.90">
    <property type="entry name" value="Phosphatidylinositol 3-kinase Catalytic Subunit, Chain A, domain 1"/>
    <property type="match status" value="1"/>
</dbReference>
<proteinExistence type="predicted"/>
<keyword evidence="1" id="KW-0813">Transport</keyword>
<organism evidence="1 2">
    <name type="scientific">Durusdinium trenchii</name>
    <dbReference type="NCBI Taxonomy" id="1381693"/>
    <lineage>
        <taxon>Eukaryota</taxon>
        <taxon>Sar</taxon>
        <taxon>Alveolata</taxon>
        <taxon>Dinophyceae</taxon>
        <taxon>Suessiales</taxon>
        <taxon>Symbiodiniaceae</taxon>
        <taxon>Durusdinium</taxon>
    </lineage>
</organism>
<dbReference type="Pfam" id="PF00240">
    <property type="entry name" value="ubiquitin"/>
    <property type="match status" value="1"/>
</dbReference>
<comment type="caution">
    <text evidence="1">The sequence shown here is derived from an EMBL/GenBank/DDBJ whole genome shotgun (WGS) entry which is preliminary data.</text>
</comment>
<dbReference type="EMBL" id="CAXAMM010044084">
    <property type="protein sequence ID" value="CAK9113017.1"/>
    <property type="molecule type" value="Genomic_DNA"/>
</dbReference>
<dbReference type="SMART" id="SM00213">
    <property type="entry name" value="UBQ"/>
    <property type="match status" value="1"/>
</dbReference>
<dbReference type="InterPro" id="IPR000626">
    <property type="entry name" value="Ubiquitin-like_dom"/>
</dbReference>
<keyword evidence="1" id="KW-0407">Ion channel</keyword>
<dbReference type="SUPFAM" id="SSF54236">
    <property type="entry name" value="Ubiquitin-like"/>
    <property type="match status" value="1"/>
</dbReference>
<dbReference type="Proteomes" id="UP001642464">
    <property type="component" value="Unassembled WGS sequence"/>
</dbReference>
<dbReference type="InterPro" id="IPR029071">
    <property type="entry name" value="Ubiquitin-like_domsf"/>
</dbReference>
<dbReference type="CDD" id="cd17039">
    <property type="entry name" value="Ubl_ubiquitin_like"/>
    <property type="match status" value="1"/>
</dbReference>
<accession>A0ABP0SKW0</accession>
<name>A0ABP0SKW0_9DINO</name>
<keyword evidence="2" id="KW-1185">Reference proteome</keyword>
<keyword evidence="1" id="KW-0406">Ion transport</keyword>
<protein>
    <submittedName>
        <fullName evidence="1">Sodium channel protein type 10 subunit alpha</fullName>
    </submittedName>
</protein>
<reference evidence="1 2" key="1">
    <citation type="submission" date="2024-02" db="EMBL/GenBank/DDBJ databases">
        <authorList>
            <person name="Chen Y."/>
            <person name="Shah S."/>
            <person name="Dougan E. K."/>
            <person name="Thang M."/>
            <person name="Chan C."/>
        </authorList>
    </citation>
    <scope>NUCLEOTIDE SEQUENCE [LARGE SCALE GENOMIC DNA]</scope>
</reference>
<gene>
    <name evidence="1" type="ORF">SCF082_LOCUS52400</name>
</gene>